<name>A0A345EB94_9EURY</name>
<feature type="compositionally biased region" description="Low complexity" evidence="1">
    <location>
        <begin position="72"/>
        <end position="83"/>
    </location>
</feature>
<dbReference type="EMBL" id="CP031148">
    <property type="protein sequence ID" value="AXG09466.1"/>
    <property type="molecule type" value="Genomic_DNA"/>
</dbReference>
<protein>
    <submittedName>
        <fullName evidence="2">Uncharacterized protein</fullName>
    </submittedName>
</protein>
<dbReference type="Proteomes" id="UP000252985">
    <property type="component" value="Chromosome"/>
</dbReference>
<gene>
    <name evidence="2" type="ORF">DU484_06040</name>
</gene>
<proteinExistence type="predicted"/>
<accession>A0A345EB94</accession>
<organism evidence="2 3">
    <name type="scientific">Haloplanus rubicundus</name>
    <dbReference type="NCBI Taxonomy" id="1547898"/>
    <lineage>
        <taxon>Archaea</taxon>
        <taxon>Methanobacteriati</taxon>
        <taxon>Methanobacteriota</taxon>
        <taxon>Stenosarchaea group</taxon>
        <taxon>Halobacteria</taxon>
        <taxon>Halobacteriales</taxon>
        <taxon>Haloferacaceae</taxon>
        <taxon>Haloplanus</taxon>
    </lineage>
</organism>
<dbReference type="AlphaFoldDB" id="A0A345EB94"/>
<feature type="compositionally biased region" description="Polar residues" evidence="1">
    <location>
        <begin position="84"/>
        <end position="94"/>
    </location>
</feature>
<dbReference type="KEGG" id="haq:DU484_06040"/>
<evidence type="ECO:0000313" key="3">
    <source>
        <dbReference type="Proteomes" id="UP000252985"/>
    </source>
</evidence>
<sequence>MVQLSTLFVATRHVGDVDGTDLSVVAGVQSAPYPGTEFDRAVGSPLVVWRGTAGDNRRPRWQPVGHEGVHGTTRTPRRTIPTTDQSLSGPSETP</sequence>
<feature type="region of interest" description="Disordered" evidence="1">
    <location>
        <begin position="53"/>
        <end position="94"/>
    </location>
</feature>
<reference evidence="2 3" key="1">
    <citation type="submission" date="2018-07" db="EMBL/GenBank/DDBJ databases">
        <title>Genome sequences of Haloplanus sp. CBA1112.</title>
        <authorList>
            <person name="Kim Y.B."/>
            <person name="Roh S.W."/>
        </authorList>
    </citation>
    <scope>NUCLEOTIDE SEQUENCE [LARGE SCALE GENOMIC DNA]</scope>
    <source>
        <strain evidence="2 3">CBA1112</strain>
    </source>
</reference>
<evidence type="ECO:0000313" key="2">
    <source>
        <dbReference type="EMBL" id="AXG09466.1"/>
    </source>
</evidence>
<evidence type="ECO:0000256" key="1">
    <source>
        <dbReference type="SAM" id="MobiDB-lite"/>
    </source>
</evidence>